<proteinExistence type="predicted"/>
<name>A0A4C1YBS8_EUMVA</name>
<dbReference type="Proteomes" id="UP000299102">
    <property type="component" value="Unassembled WGS sequence"/>
</dbReference>
<reference evidence="1 2" key="1">
    <citation type="journal article" date="2019" name="Commun. Biol.">
        <title>The bagworm genome reveals a unique fibroin gene that provides high tensile strength.</title>
        <authorList>
            <person name="Kono N."/>
            <person name="Nakamura H."/>
            <person name="Ohtoshi R."/>
            <person name="Tomita M."/>
            <person name="Numata K."/>
            <person name="Arakawa K."/>
        </authorList>
    </citation>
    <scope>NUCLEOTIDE SEQUENCE [LARGE SCALE GENOMIC DNA]</scope>
</reference>
<keyword evidence="2" id="KW-1185">Reference proteome</keyword>
<dbReference type="EMBL" id="BGZK01001141">
    <property type="protein sequence ID" value="GBP72312.1"/>
    <property type="molecule type" value="Genomic_DNA"/>
</dbReference>
<gene>
    <name evidence="1" type="ORF">EVAR_90408_1</name>
</gene>
<protein>
    <submittedName>
        <fullName evidence="1">Uncharacterized protein</fullName>
    </submittedName>
</protein>
<sequence length="159" mass="16918">MPVVLAQQDGGCAARVSDLTSNIRQMFTLLDDVVGYRLWRYMEIAHSTHLRLSERRPPSMVNGSFGPVAPTRSATAASISVTVDPSSNNANVDNVAVAPRITTGIIFNSVDDERWRADVTTAFALSSLRAVKSSALRQLFYLSAEAGGGASTTVNSAGT</sequence>
<evidence type="ECO:0000313" key="2">
    <source>
        <dbReference type="Proteomes" id="UP000299102"/>
    </source>
</evidence>
<organism evidence="1 2">
    <name type="scientific">Eumeta variegata</name>
    <name type="common">Bagworm moth</name>
    <name type="synonym">Eumeta japonica</name>
    <dbReference type="NCBI Taxonomy" id="151549"/>
    <lineage>
        <taxon>Eukaryota</taxon>
        <taxon>Metazoa</taxon>
        <taxon>Ecdysozoa</taxon>
        <taxon>Arthropoda</taxon>
        <taxon>Hexapoda</taxon>
        <taxon>Insecta</taxon>
        <taxon>Pterygota</taxon>
        <taxon>Neoptera</taxon>
        <taxon>Endopterygota</taxon>
        <taxon>Lepidoptera</taxon>
        <taxon>Glossata</taxon>
        <taxon>Ditrysia</taxon>
        <taxon>Tineoidea</taxon>
        <taxon>Psychidae</taxon>
        <taxon>Oiketicinae</taxon>
        <taxon>Eumeta</taxon>
    </lineage>
</organism>
<dbReference type="AlphaFoldDB" id="A0A4C1YBS8"/>
<accession>A0A4C1YBS8</accession>
<comment type="caution">
    <text evidence="1">The sequence shown here is derived from an EMBL/GenBank/DDBJ whole genome shotgun (WGS) entry which is preliminary data.</text>
</comment>
<evidence type="ECO:0000313" key="1">
    <source>
        <dbReference type="EMBL" id="GBP72312.1"/>
    </source>
</evidence>